<dbReference type="Gene3D" id="1.10.10.10">
    <property type="entry name" value="Winged helix-like DNA-binding domain superfamily/Winged helix DNA-binding domain"/>
    <property type="match status" value="1"/>
</dbReference>
<gene>
    <name evidence="6" type="ORF">M2319_001205</name>
</gene>
<reference evidence="7" key="1">
    <citation type="submission" date="2023-07" db="EMBL/GenBank/DDBJ databases">
        <title>Genome sequencing of Purple Non-Sulfur Bacteria from various extreme environments.</title>
        <authorList>
            <person name="Mayer M."/>
        </authorList>
    </citation>
    <scope>NUCLEOTIDE SEQUENCE [LARGE SCALE GENOMIC DNA]</scope>
    <source>
        <strain evidence="7">DSM 17935</strain>
    </source>
</reference>
<dbReference type="CDD" id="cd07377">
    <property type="entry name" value="WHTH_GntR"/>
    <property type="match status" value="1"/>
</dbReference>
<dbReference type="RefSeq" id="WP_264600546.1">
    <property type="nucleotide sequence ID" value="NZ_JAOQNS010000003.1"/>
</dbReference>
<evidence type="ECO:0000256" key="2">
    <source>
        <dbReference type="ARBA" id="ARBA00023125"/>
    </source>
</evidence>
<keyword evidence="3" id="KW-0804">Transcription</keyword>
<dbReference type="InterPro" id="IPR028978">
    <property type="entry name" value="Chorismate_lyase_/UTRA_dom_sf"/>
</dbReference>
<keyword evidence="1" id="KW-0805">Transcription regulation</keyword>
<dbReference type="Pfam" id="PF00392">
    <property type="entry name" value="GntR"/>
    <property type="match status" value="1"/>
</dbReference>
<evidence type="ECO:0000256" key="1">
    <source>
        <dbReference type="ARBA" id="ARBA00023015"/>
    </source>
</evidence>
<organism evidence="6 7">
    <name type="scientific">Rhodobium gokarnense</name>
    <dbReference type="NCBI Taxonomy" id="364296"/>
    <lineage>
        <taxon>Bacteria</taxon>
        <taxon>Pseudomonadati</taxon>
        <taxon>Pseudomonadota</taxon>
        <taxon>Alphaproteobacteria</taxon>
        <taxon>Hyphomicrobiales</taxon>
        <taxon>Rhodobiaceae</taxon>
        <taxon>Rhodobium</taxon>
    </lineage>
</organism>
<dbReference type="SMART" id="SM00866">
    <property type="entry name" value="UTRA"/>
    <property type="match status" value="1"/>
</dbReference>
<name>A0ABT3H902_9HYPH</name>
<dbReference type="SUPFAM" id="SSF46785">
    <property type="entry name" value="Winged helix' DNA-binding domain"/>
    <property type="match status" value="1"/>
</dbReference>
<dbReference type="PANTHER" id="PTHR44846">
    <property type="entry name" value="MANNOSYL-D-GLYCERATE TRANSPORT/METABOLISM SYSTEM REPRESSOR MNGR-RELATED"/>
    <property type="match status" value="1"/>
</dbReference>
<comment type="caution">
    <text evidence="6">The sequence shown here is derived from an EMBL/GenBank/DDBJ whole genome shotgun (WGS) entry which is preliminary data.</text>
</comment>
<dbReference type="SMART" id="SM00420">
    <property type="entry name" value="HTH_DEOR"/>
    <property type="match status" value="1"/>
</dbReference>
<dbReference type="Proteomes" id="UP001209755">
    <property type="component" value="Unassembled WGS sequence"/>
</dbReference>
<dbReference type="PRINTS" id="PR00035">
    <property type="entry name" value="HTHGNTR"/>
</dbReference>
<dbReference type="InterPro" id="IPR036390">
    <property type="entry name" value="WH_DNA-bd_sf"/>
</dbReference>
<dbReference type="SUPFAM" id="SSF64288">
    <property type="entry name" value="Chorismate lyase-like"/>
    <property type="match status" value="1"/>
</dbReference>
<feature type="compositionally biased region" description="Basic residues" evidence="4">
    <location>
        <begin position="11"/>
        <end position="21"/>
    </location>
</feature>
<dbReference type="InterPro" id="IPR000524">
    <property type="entry name" value="Tscrpt_reg_HTH_GntR"/>
</dbReference>
<accession>A0ABT3H902</accession>
<proteinExistence type="predicted"/>
<dbReference type="InterPro" id="IPR050679">
    <property type="entry name" value="Bact_HTH_transcr_reg"/>
</dbReference>
<dbReference type="PANTHER" id="PTHR44846:SF1">
    <property type="entry name" value="MANNOSYL-D-GLYCERATE TRANSPORT_METABOLISM SYSTEM REPRESSOR MNGR-RELATED"/>
    <property type="match status" value="1"/>
</dbReference>
<feature type="compositionally biased region" description="Basic and acidic residues" evidence="4">
    <location>
        <begin position="1"/>
        <end position="10"/>
    </location>
</feature>
<keyword evidence="2" id="KW-0238">DNA-binding</keyword>
<sequence length="284" mass="31975">MGEANAAEKKRQSRRAPARRRMAAPLYRQVMQTLRGEIMADAHGELGILPSESALIERFGVSRITVRRAIEELEREGLVIRSRGRATRIVQNSEPTVVDLTQEIEGLLAQGADMTVRVLEYRWQAPPPDVAEALDVSRRARTLWIRRLRSRQGQPVVHTSVHLPERLGELVTEEELSRHQLVDILRSRGQVAASAEQTMRAAPCPDELAPLLGLAPRSPIFILFRLVYGIDEKPMLMLRSSFRWDSFCYRMSLRQNAASETEFHAIAGPLEDVVPDGREGADAE</sequence>
<dbReference type="EMBL" id="JAOQNS010000003">
    <property type="protein sequence ID" value="MCW2306883.1"/>
    <property type="molecule type" value="Genomic_DNA"/>
</dbReference>
<feature type="region of interest" description="Disordered" evidence="4">
    <location>
        <begin position="1"/>
        <end position="21"/>
    </location>
</feature>
<dbReference type="PROSITE" id="PS50949">
    <property type="entry name" value="HTH_GNTR"/>
    <property type="match status" value="1"/>
</dbReference>
<dbReference type="Pfam" id="PF07702">
    <property type="entry name" value="UTRA"/>
    <property type="match status" value="1"/>
</dbReference>
<dbReference type="InterPro" id="IPR001034">
    <property type="entry name" value="DeoR_HTH"/>
</dbReference>
<feature type="domain" description="HTH gntR-type" evidence="5">
    <location>
        <begin position="24"/>
        <end position="92"/>
    </location>
</feature>
<dbReference type="InterPro" id="IPR036388">
    <property type="entry name" value="WH-like_DNA-bd_sf"/>
</dbReference>
<evidence type="ECO:0000259" key="5">
    <source>
        <dbReference type="PROSITE" id="PS50949"/>
    </source>
</evidence>
<dbReference type="Gene3D" id="3.40.1410.10">
    <property type="entry name" value="Chorismate lyase-like"/>
    <property type="match status" value="1"/>
</dbReference>
<dbReference type="InterPro" id="IPR011663">
    <property type="entry name" value="UTRA"/>
</dbReference>
<protein>
    <submittedName>
        <fullName evidence="6">GntR family transcriptional regulator</fullName>
    </submittedName>
</protein>
<evidence type="ECO:0000313" key="6">
    <source>
        <dbReference type="EMBL" id="MCW2306883.1"/>
    </source>
</evidence>
<dbReference type="SMART" id="SM00345">
    <property type="entry name" value="HTH_GNTR"/>
    <property type="match status" value="1"/>
</dbReference>
<evidence type="ECO:0000313" key="7">
    <source>
        <dbReference type="Proteomes" id="UP001209755"/>
    </source>
</evidence>
<evidence type="ECO:0000256" key="4">
    <source>
        <dbReference type="SAM" id="MobiDB-lite"/>
    </source>
</evidence>
<evidence type="ECO:0000256" key="3">
    <source>
        <dbReference type="ARBA" id="ARBA00023163"/>
    </source>
</evidence>
<keyword evidence="7" id="KW-1185">Reference proteome</keyword>